<feature type="region of interest" description="Disordered" evidence="2">
    <location>
        <begin position="34"/>
        <end position="55"/>
    </location>
</feature>
<comment type="caution">
    <text evidence="3">The sequence shown here is derived from an EMBL/GenBank/DDBJ whole genome shotgun (WGS) entry which is preliminary data.</text>
</comment>
<evidence type="ECO:0000313" key="3">
    <source>
        <dbReference type="EMBL" id="KAJ7316766.1"/>
    </source>
</evidence>
<dbReference type="PANTHER" id="PTHR28594">
    <property type="entry name" value="ATR-INTERACTING PROTEIN"/>
    <property type="match status" value="1"/>
</dbReference>
<dbReference type="InterPro" id="IPR033349">
    <property type="entry name" value="ATRIP"/>
</dbReference>
<dbReference type="GO" id="GO:0000077">
    <property type="term" value="P:DNA damage checkpoint signaling"/>
    <property type="evidence" value="ECO:0007669"/>
    <property type="project" value="InterPro"/>
</dbReference>
<feature type="compositionally biased region" description="Polar residues" evidence="2">
    <location>
        <begin position="104"/>
        <end position="118"/>
    </location>
</feature>
<evidence type="ECO:0000313" key="4">
    <source>
        <dbReference type="Proteomes" id="UP001142489"/>
    </source>
</evidence>
<dbReference type="EMBL" id="JAPFRF010000011">
    <property type="protein sequence ID" value="KAJ7316766.1"/>
    <property type="molecule type" value="Genomic_DNA"/>
</dbReference>
<organism evidence="3 4">
    <name type="scientific">Phrynocephalus forsythii</name>
    <dbReference type="NCBI Taxonomy" id="171643"/>
    <lineage>
        <taxon>Eukaryota</taxon>
        <taxon>Metazoa</taxon>
        <taxon>Chordata</taxon>
        <taxon>Craniata</taxon>
        <taxon>Vertebrata</taxon>
        <taxon>Euteleostomi</taxon>
        <taxon>Lepidosauria</taxon>
        <taxon>Squamata</taxon>
        <taxon>Bifurcata</taxon>
        <taxon>Unidentata</taxon>
        <taxon>Episquamata</taxon>
        <taxon>Toxicofera</taxon>
        <taxon>Iguania</taxon>
        <taxon>Acrodonta</taxon>
        <taxon>Agamidae</taxon>
        <taxon>Agaminae</taxon>
        <taxon>Phrynocephalus</taxon>
    </lineage>
</organism>
<evidence type="ECO:0008006" key="5">
    <source>
        <dbReference type="Google" id="ProtNLM"/>
    </source>
</evidence>
<dbReference type="PANTHER" id="PTHR28594:SF1">
    <property type="entry name" value="ATR-INTERACTING PROTEIN"/>
    <property type="match status" value="1"/>
</dbReference>
<proteinExistence type="predicted"/>
<protein>
    <recommendedName>
        <fullName evidence="5">ATR-interacting protein</fullName>
    </recommendedName>
</protein>
<evidence type="ECO:0000256" key="2">
    <source>
        <dbReference type="SAM" id="MobiDB-lite"/>
    </source>
</evidence>
<dbReference type="Proteomes" id="UP001142489">
    <property type="component" value="Unassembled WGS sequence"/>
</dbReference>
<gene>
    <name evidence="3" type="ORF">JRQ81_002928</name>
</gene>
<keyword evidence="4" id="KW-1185">Reference proteome</keyword>
<dbReference type="OrthoDB" id="6428926at2759"/>
<feature type="region of interest" description="Disordered" evidence="2">
    <location>
        <begin position="96"/>
        <end position="118"/>
    </location>
</feature>
<name>A0A9Q0XJJ7_9SAUR</name>
<dbReference type="AlphaFoldDB" id="A0A9Q0XJJ7"/>
<feature type="coiled-coil region" evidence="1">
    <location>
        <begin position="156"/>
        <end position="247"/>
    </location>
</feature>
<accession>A0A9Q0XJJ7</accession>
<reference evidence="3" key="1">
    <citation type="journal article" date="2023" name="DNA Res.">
        <title>Chromosome-level genome assembly of Phrynocephalus forsythii using third-generation DNA sequencing and Hi-C analysis.</title>
        <authorList>
            <person name="Qi Y."/>
            <person name="Zhao W."/>
            <person name="Zhao Y."/>
            <person name="Niu C."/>
            <person name="Cao S."/>
            <person name="Zhang Y."/>
        </authorList>
    </citation>
    <scope>NUCLEOTIDE SEQUENCE</scope>
    <source>
        <tissue evidence="3">Muscle</tissue>
    </source>
</reference>
<feature type="region of interest" description="Disordered" evidence="2">
    <location>
        <begin position="258"/>
        <end position="313"/>
    </location>
</feature>
<dbReference type="GO" id="GO:0006281">
    <property type="term" value="P:DNA repair"/>
    <property type="evidence" value="ECO:0007669"/>
    <property type="project" value="TreeGrafter"/>
</dbReference>
<feature type="compositionally biased region" description="Polar residues" evidence="2">
    <location>
        <begin position="291"/>
        <end position="306"/>
    </location>
</feature>
<sequence>MSTNYFFGNKKRNSSILYGVDQSKVTTGFSSFPRATSQGHVGNHGDGFPPNKRYKSHNATEHEEMDDPFGDSDEFTADDLEEIDIIASQALMQTASLKTEAPRSEQNAEGSSLPNNTMKTQDQIKQWNISLGAETTSVAPFGSSRKETPSKDKCSLETLQAQYEQATEKLKEMQDEILIKNGEIRILRDSMQQMESALEEKQKARILLEIENAQSLNEKEKEFSRKIQSLQSELQFKDAEMNELRTKLLNFEKIKPVTPSVSNSSPMKSPPKIPKGEGCTQSEKTCFPTKGSFQSQIQSKPSSSRTVLHGDVSGVNKDCKMPDLATEPVKPEMRYTCTQRPGSILISALMKQPVVPGSSLGLCHLLSRNVEEWPTPVTQSASFDIGPVRNLSDRTASSQEEEALMRIAQKCALTGLNLIAVDEGSLEEGTEESKRGPSHPKRYKIPGAVHLLPLLEYHITSYHEALLLTMKVGSASSGNQSVYSSRSSSSATSSVDDFLPTLEEFALVSLGILYYLAFYSWDVAITLLTPKMKLDCGVGCAEIPEKENTAACSQQCRAHPQEPNPELDLVNADCPQHPLFKKLQQLLAACVTGTGCQRASIMNQCLRVLVKLAERSTVDLLLSFQHLFDTQTQTLFRCVSSESPLFAVHLTVRLLTLLAEHQALAAKVCSGSETCLFLAIYMYITSRPDKLASEMLWLQLEQETVRFLTKCMQCCSFSVLLVGTDCQCNSEVVKALIIMLHRQWLTVRKAEGNMFDVQAKQIIQFLRSTVLLLHNLSQKDKLFHEHCLEVLHQYDHVMPGIRAILRKSENLKACEELALDELYPLEPEADVQEMECS</sequence>
<evidence type="ECO:0000256" key="1">
    <source>
        <dbReference type="SAM" id="Coils"/>
    </source>
</evidence>
<keyword evidence="1" id="KW-0175">Coiled coil</keyword>